<feature type="compositionally biased region" description="Basic and acidic residues" evidence="9">
    <location>
        <begin position="178"/>
        <end position="189"/>
    </location>
</feature>
<dbReference type="HOGENOM" id="CLU_016733_10_2_5"/>
<evidence type="ECO:0000256" key="2">
    <source>
        <dbReference type="ARBA" id="ARBA00011484"/>
    </source>
</evidence>
<evidence type="ECO:0000256" key="3">
    <source>
        <dbReference type="ARBA" id="ARBA00022679"/>
    </source>
</evidence>
<comment type="similarity">
    <text evidence="1 8">Belongs to the 2-oxoacid dehydrogenase family.</text>
</comment>
<dbReference type="FunFam" id="3.30.559.10:FF:000003">
    <property type="entry name" value="Acetyltransferase component of pyruvate dehydrogenase complex"/>
    <property type="match status" value="1"/>
</dbReference>
<comment type="function">
    <text evidence="6">The pyruvate dehydrogenase complex catalyzes the overall conversion of pyruvate to acetyl-CoA and CO(2). It contains multiple copies of three enzymatic components: pyruvate dehydrogenase (E1), dihydrolipoamide acetyltransferase (E2) and lipoamide dehydrogenase (E3).</text>
</comment>
<name>C6V658_NEORI</name>
<feature type="region of interest" description="Disordered" evidence="9">
    <location>
        <begin position="174"/>
        <end position="199"/>
    </location>
</feature>
<dbReference type="AlphaFoldDB" id="C6V658"/>
<evidence type="ECO:0000313" key="13">
    <source>
        <dbReference type="Proteomes" id="UP000001627"/>
    </source>
</evidence>
<dbReference type="Gene3D" id="3.30.559.10">
    <property type="entry name" value="Chloramphenicol acetyltransferase-like domain"/>
    <property type="match status" value="1"/>
</dbReference>
<proteinExistence type="inferred from homology"/>
<dbReference type="EMBL" id="CP001431">
    <property type="protein sequence ID" value="ACT69873.1"/>
    <property type="molecule type" value="Genomic_DNA"/>
</dbReference>
<dbReference type="Gene3D" id="4.10.320.10">
    <property type="entry name" value="E3-binding domain"/>
    <property type="match status" value="1"/>
</dbReference>
<sequence>MLVHRKSHIFQKPQKSWHQLTKILPTSAKQIDSLRCSPKYTLTPLIGPLKTPSARQNFDNFHKRIDNSRCFQKRVLMPVKILMPALSPTMKEGTLAKWLVSEGEKIEAGQVIAEIETDKATMEFEAVDEGVLGKILIHAKTAGVKVNEPIAILLDDGEGERELEEFLSITDKPTITDNKAETPNEDKIKSNPSSLPCEKQQDRIAATPLARKIASINSIDLSLIGSGSGPNGRIVKNDLLKLLDSAPQVEMPGHYTETSIPISPMRRVIAQRLVESKQNVPHFYLSVTCYLQHLLSAKKKFYDCLETKVTVNDFVIKACAFALDKNPAMNVSWEGEFIRQNQTIDISVAVAIPDGLITPIIFSADKLSLSSISDKVRELVDKAKMGRLQPREFQGGSFTVSNLGMYGIDEFTAIINPPQAAILAVGAARKVPTVSGDAIVVSDVVTLTLSCDHRVIDGALAARFMQSLKKAIEDPVIML</sequence>
<dbReference type="InterPro" id="IPR003016">
    <property type="entry name" value="2-oxoA_DH_lipoyl-BS"/>
</dbReference>
<dbReference type="EC" id="2.3.1.12" evidence="8"/>
<dbReference type="Pfam" id="PF00364">
    <property type="entry name" value="Biotin_lipoyl"/>
    <property type="match status" value="1"/>
</dbReference>
<reference evidence="12 13" key="1">
    <citation type="journal article" date="2009" name="Nucleic Acids Res.">
        <title>Analysis of complete genome sequence of Neorickettsia risticii: causative agent of Potomac horse fever.</title>
        <authorList>
            <person name="Lin M."/>
            <person name="Zhang C."/>
            <person name="Gibson K."/>
            <person name="Rikihisa Y."/>
        </authorList>
    </citation>
    <scope>NUCLEOTIDE SEQUENCE [LARGE SCALE GENOMIC DNA]</scope>
    <source>
        <strain evidence="12 13">Illinois</strain>
    </source>
</reference>
<evidence type="ECO:0000256" key="8">
    <source>
        <dbReference type="RuleBase" id="RU361137"/>
    </source>
</evidence>
<feature type="domain" description="Peripheral subunit-binding (PSBD)" evidence="11">
    <location>
        <begin position="205"/>
        <end position="243"/>
    </location>
</feature>
<dbReference type="InterPro" id="IPR006257">
    <property type="entry name" value="LAT1"/>
</dbReference>
<dbReference type="PROSITE" id="PS51826">
    <property type="entry name" value="PSBD"/>
    <property type="match status" value="1"/>
</dbReference>
<dbReference type="GO" id="GO:0004742">
    <property type="term" value="F:dihydrolipoyllysine-residue acetyltransferase activity"/>
    <property type="evidence" value="ECO:0007669"/>
    <property type="project" value="UniProtKB-UniRule"/>
</dbReference>
<dbReference type="GO" id="GO:0045254">
    <property type="term" value="C:pyruvate dehydrogenase complex"/>
    <property type="evidence" value="ECO:0007669"/>
    <property type="project" value="UniProtKB-UniRule"/>
</dbReference>
<dbReference type="Proteomes" id="UP000001627">
    <property type="component" value="Chromosome"/>
</dbReference>
<evidence type="ECO:0000256" key="9">
    <source>
        <dbReference type="SAM" id="MobiDB-lite"/>
    </source>
</evidence>
<dbReference type="InterPro" id="IPR004167">
    <property type="entry name" value="PSBD"/>
</dbReference>
<dbReference type="eggNOG" id="COG0508">
    <property type="taxonomic scope" value="Bacteria"/>
</dbReference>
<evidence type="ECO:0000256" key="5">
    <source>
        <dbReference type="ARBA" id="ARBA00023315"/>
    </source>
</evidence>
<feature type="domain" description="Lipoyl-binding" evidence="10">
    <location>
        <begin position="78"/>
        <end position="154"/>
    </location>
</feature>
<dbReference type="SUPFAM" id="SSF47005">
    <property type="entry name" value="Peripheral subunit-binding domain of 2-oxo acid dehydrogenase complex"/>
    <property type="match status" value="1"/>
</dbReference>
<dbReference type="NCBIfam" id="TIGR01349">
    <property type="entry name" value="PDHac_trf_mito"/>
    <property type="match status" value="1"/>
</dbReference>
<evidence type="ECO:0000256" key="4">
    <source>
        <dbReference type="ARBA" id="ARBA00022823"/>
    </source>
</evidence>
<evidence type="ECO:0000256" key="7">
    <source>
        <dbReference type="ARBA" id="ARBA00048370"/>
    </source>
</evidence>
<dbReference type="KEGG" id="nri:NRI_0910"/>
<dbReference type="InterPro" id="IPR011053">
    <property type="entry name" value="Single_hybrid_motif"/>
</dbReference>
<dbReference type="InterPro" id="IPR023213">
    <property type="entry name" value="CAT-like_dom_sf"/>
</dbReference>
<comment type="subunit">
    <text evidence="2">Forms a 24-polypeptide structural core with octahedral symmetry.</text>
</comment>
<dbReference type="InterPro" id="IPR000089">
    <property type="entry name" value="Biotin_lipoyl"/>
</dbReference>
<dbReference type="PANTHER" id="PTHR23151">
    <property type="entry name" value="DIHYDROLIPOAMIDE ACETYL/SUCCINYL-TRANSFERASE-RELATED"/>
    <property type="match status" value="1"/>
</dbReference>
<organism evidence="12 13">
    <name type="scientific">Neorickettsia risticii (strain Illinois)</name>
    <dbReference type="NCBI Taxonomy" id="434131"/>
    <lineage>
        <taxon>Bacteria</taxon>
        <taxon>Pseudomonadati</taxon>
        <taxon>Pseudomonadota</taxon>
        <taxon>Alphaproteobacteria</taxon>
        <taxon>Rickettsiales</taxon>
        <taxon>Anaplasmataceae</taxon>
        <taxon>Neorickettsia</taxon>
    </lineage>
</organism>
<comment type="cofactor">
    <cofactor evidence="8">
        <name>(R)-lipoate</name>
        <dbReference type="ChEBI" id="CHEBI:83088"/>
    </cofactor>
    <text evidence="8">Binds 1 lipoyl cofactor covalently.</text>
</comment>
<keyword evidence="13" id="KW-1185">Reference proteome</keyword>
<dbReference type="InterPro" id="IPR036625">
    <property type="entry name" value="E3-bd_dom_sf"/>
</dbReference>
<dbReference type="PROSITE" id="PS00189">
    <property type="entry name" value="LIPOYL"/>
    <property type="match status" value="1"/>
</dbReference>
<dbReference type="FunFam" id="2.40.50.100:FF:000010">
    <property type="entry name" value="Acetyltransferase component of pyruvate dehydrogenase complex"/>
    <property type="match status" value="1"/>
</dbReference>
<evidence type="ECO:0000256" key="1">
    <source>
        <dbReference type="ARBA" id="ARBA00007317"/>
    </source>
</evidence>
<dbReference type="CDD" id="cd06849">
    <property type="entry name" value="lipoyl_domain"/>
    <property type="match status" value="1"/>
</dbReference>
<dbReference type="PANTHER" id="PTHR23151:SF90">
    <property type="entry name" value="DIHYDROLIPOYLLYSINE-RESIDUE ACETYLTRANSFERASE COMPONENT OF PYRUVATE DEHYDROGENASE COMPLEX, MITOCHONDRIAL-RELATED"/>
    <property type="match status" value="1"/>
</dbReference>
<dbReference type="GO" id="GO:0006086">
    <property type="term" value="P:pyruvate decarboxylation to acetyl-CoA"/>
    <property type="evidence" value="ECO:0007669"/>
    <property type="project" value="InterPro"/>
</dbReference>
<comment type="catalytic activity">
    <reaction evidence="7 8">
        <text>N(6)-[(R)-dihydrolipoyl]-L-lysyl-[protein] + acetyl-CoA = N(6)-[(R)-S(8)-acetyldihydrolipoyl]-L-lysyl-[protein] + CoA</text>
        <dbReference type="Rhea" id="RHEA:17017"/>
        <dbReference type="Rhea" id="RHEA-COMP:10475"/>
        <dbReference type="Rhea" id="RHEA-COMP:10478"/>
        <dbReference type="ChEBI" id="CHEBI:57287"/>
        <dbReference type="ChEBI" id="CHEBI:57288"/>
        <dbReference type="ChEBI" id="CHEBI:83100"/>
        <dbReference type="ChEBI" id="CHEBI:83111"/>
        <dbReference type="EC" id="2.3.1.12"/>
    </reaction>
</comment>
<evidence type="ECO:0000313" key="12">
    <source>
        <dbReference type="EMBL" id="ACT69873.1"/>
    </source>
</evidence>
<dbReference type="SUPFAM" id="SSF51230">
    <property type="entry name" value="Single hybrid motif"/>
    <property type="match status" value="1"/>
</dbReference>
<evidence type="ECO:0000256" key="6">
    <source>
        <dbReference type="ARBA" id="ARBA00025211"/>
    </source>
</evidence>
<keyword evidence="3 8" id="KW-0808">Transferase</keyword>
<accession>C6V658</accession>
<dbReference type="InterPro" id="IPR001078">
    <property type="entry name" value="2-oxoacid_DH_actylTfrase"/>
</dbReference>
<dbReference type="SUPFAM" id="SSF52777">
    <property type="entry name" value="CoA-dependent acyltransferases"/>
    <property type="match status" value="1"/>
</dbReference>
<evidence type="ECO:0000259" key="11">
    <source>
        <dbReference type="PROSITE" id="PS51826"/>
    </source>
</evidence>
<dbReference type="Gene3D" id="2.40.50.100">
    <property type="match status" value="1"/>
</dbReference>
<dbReference type="InterPro" id="IPR045257">
    <property type="entry name" value="E2/Pdx1"/>
</dbReference>
<dbReference type="PROSITE" id="PS50968">
    <property type="entry name" value="BIOTINYL_LIPOYL"/>
    <property type="match status" value="1"/>
</dbReference>
<gene>
    <name evidence="12" type="ordered locus">NRI_0910</name>
</gene>
<keyword evidence="5 8" id="KW-0012">Acyltransferase</keyword>
<keyword evidence="12" id="KW-0670">Pyruvate</keyword>
<keyword evidence="4 8" id="KW-0450">Lipoyl</keyword>
<dbReference type="STRING" id="434131.NRI_0910"/>
<dbReference type="Pfam" id="PF02817">
    <property type="entry name" value="E3_binding"/>
    <property type="match status" value="1"/>
</dbReference>
<dbReference type="Pfam" id="PF00198">
    <property type="entry name" value="2-oxoacid_dh"/>
    <property type="match status" value="1"/>
</dbReference>
<evidence type="ECO:0000259" key="10">
    <source>
        <dbReference type="PROSITE" id="PS50968"/>
    </source>
</evidence>
<protein>
    <recommendedName>
        <fullName evidence="8">Acetyltransferase component of pyruvate dehydrogenase complex</fullName>
        <ecNumber evidence="8">2.3.1.12</ecNumber>
    </recommendedName>
</protein>